<dbReference type="GO" id="GO:0003676">
    <property type="term" value="F:nucleic acid binding"/>
    <property type="evidence" value="ECO:0007669"/>
    <property type="project" value="InterPro"/>
</dbReference>
<keyword evidence="6" id="KW-0819">tRNA processing</keyword>
<evidence type="ECO:0000256" key="3">
    <source>
        <dbReference type="ARBA" id="ARBA00008018"/>
    </source>
</evidence>
<dbReference type="GO" id="GO:0000172">
    <property type="term" value="C:ribonuclease MRP complex"/>
    <property type="evidence" value="ECO:0007669"/>
    <property type="project" value="InterPro"/>
</dbReference>
<dbReference type="InterPro" id="IPR014612">
    <property type="entry name" value="Pop7/Rpp20"/>
</dbReference>
<name>A0AAW1CR11_9HEMI</name>
<feature type="compositionally biased region" description="Basic and acidic residues" evidence="11">
    <location>
        <begin position="25"/>
        <end position="43"/>
    </location>
</feature>
<dbReference type="PANTHER" id="PTHR15314">
    <property type="entry name" value="RIBONUCLEASE P PROTEIN SUBUNIT P20"/>
    <property type="match status" value="1"/>
</dbReference>
<organism evidence="12 13">
    <name type="scientific">Rhynocoris fuscipes</name>
    <dbReference type="NCBI Taxonomy" id="488301"/>
    <lineage>
        <taxon>Eukaryota</taxon>
        <taxon>Metazoa</taxon>
        <taxon>Ecdysozoa</taxon>
        <taxon>Arthropoda</taxon>
        <taxon>Hexapoda</taxon>
        <taxon>Insecta</taxon>
        <taxon>Pterygota</taxon>
        <taxon>Neoptera</taxon>
        <taxon>Paraneoptera</taxon>
        <taxon>Hemiptera</taxon>
        <taxon>Heteroptera</taxon>
        <taxon>Panheteroptera</taxon>
        <taxon>Cimicomorpha</taxon>
        <taxon>Reduviidae</taxon>
        <taxon>Harpactorinae</taxon>
        <taxon>Harpactorini</taxon>
        <taxon>Rhynocoris</taxon>
    </lineage>
</organism>
<evidence type="ECO:0000256" key="6">
    <source>
        <dbReference type="ARBA" id="ARBA00022694"/>
    </source>
</evidence>
<keyword evidence="13" id="KW-1185">Reference proteome</keyword>
<comment type="subcellular location">
    <subcellularLocation>
        <location evidence="1">Cytoplasmic granule</location>
    </subcellularLocation>
    <subcellularLocation>
        <location evidence="2">Nucleus</location>
        <location evidence="2">Nucleolus</location>
    </subcellularLocation>
</comment>
<evidence type="ECO:0000256" key="7">
    <source>
        <dbReference type="ARBA" id="ARBA00023242"/>
    </source>
</evidence>
<evidence type="ECO:0000313" key="13">
    <source>
        <dbReference type="Proteomes" id="UP001461498"/>
    </source>
</evidence>
<feature type="compositionally biased region" description="Low complexity" evidence="11">
    <location>
        <begin position="7"/>
        <end position="16"/>
    </location>
</feature>
<evidence type="ECO:0000256" key="2">
    <source>
        <dbReference type="ARBA" id="ARBA00004604"/>
    </source>
</evidence>
<dbReference type="FunFam" id="3.30.110.20:FF:000002">
    <property type="entry name" value="Ribonuclease P protein subunit p20"/>
    <property type="match status" value="1"/>
</dbReference>
<dbReference type="Proteomes" id="UP001461498">
    <property type="component" value="Unassembled WGS sequence"/>
</dbReference>
<dbReference type="EMBL" id="JAPXFL010000010">
    <property type="protein sequence ID" value="KAK9501034.1"/>
    <property type="molecule type" value="Genomic_DNA"/>
</dbReference>
<comment type="caution">
    <text evidence="12">The sequence shown here is derived from an EMBL/GenBank/DDBJ whole genome shotgun (WGS) entry which is preliminary data.</text>
</comment>
<evidence type="ECO:0000256" key="1">
    <source>
        <dbReference type="ARBA" id="ARBA00004463"/>
    </source>
</evidence>
<comment type="function">
    <text evidence="8">Component of ribonuclease P, a ribonucleoprotein complex that generates mature tRNA molecules by cleaving their 5'-ends. Also a component of the MRP ribonuclease complex, which cleaves pre-rRNA sequences.</text>
</comment>
<feature type="region of interest" description="Disordered" evidence="11">
    <location>
        <begin position="1"/>
        <end position="49"/>
    </location>
</feature>
<keyword evidence="5" id="KW-0698">rRNA processing</keyword>
<accession>A0AAW1CR11</accession>
<dbReference type="AlphaFoldDB" id="A0AAW1CR11"/>
<gene>
    <name evidence="12" type="ORF">O3M35_002158</name>
</gene>
<comment type="similarity">
    <text evidence="3">Belongs to the histone-like Alba family.</text>
</comment>
<dbReference type="PANTHER" id="PTHR15314:SF1">
    <property type="entry name" value="RIBONUCLEASE P PROTEIN SUBUNIT P20"/>
    <property type="match status" value="1"/>
</dbReference>
<evidence type="ECO:0000313" key="12">
    <source>
        <dbReference type="EMBL" id="KAK9501034.1"/>
    </source>
</evidence>
<dbReference type="SUPFAM" id="SSF82704">
    <property type="entry name" value="AlbA-like"/>
    <property type="match status" value="1"/>
</dbReference>
<keyword evidence="7" id="KW-0539">Nucleus</keyword>
<evidence type="ECO:0000256" key="10">
    <source>
        <dbReference type="ARBA" id="ARBA00068472"/>
    </source>
</evidence>
<dbReference type="Pfam" id="PF12328">
    <property type="entry name" value="Rpp20"/>
    <property type="match status" value="1"/>
</dbReference>
<evidence type="ECO:0000256" key="9">
    <source>
        <dbReference type="ARBA" id="ARBA00064615"/>
    </source>
</evidence>
<protein>
    <recommendedName>
        <fullName evidence="10">Ribonuclease P protein subunit p20</fullName>
    </recommendedName>
</protein>
<proteinExistence type="inferred from homology"/>
<dbReference type="GO" id="GO:0005655">
    <property type="term" value="C:nucleolar ribonuclease P complex"/>
    <property type="evidence" value="ECO:0007669"/>
    <property type="project" value="InterPro"/>
</dbReference>
<comment type="subunit">
    <text evidence="9">Component of nuclear RNase P and RNase MRP complexes. RNase P consists of a catalytic RNA moiety and 10 different protein chains; POP1, POP4, POP5, POP7, RPP14, RPP21, RPP25, RPP30, RPP38 and RPP40. Within the RNase P complex, POP1, POP7 and RPP25 form the 'finger' subcomplex, POP5, RPP14, RPP40 and homodimeric RPP30 form the 'palm' subcomplex, and RPP21, POP4 and RPP38 form the 'wrist' subcomplex. All subunits of the RNase P complex interact with the catalytic RNA. Several subunits of RNase P are also part of the RNase MRP complex. RNase MRP consists of a catalytic RNA moiety and about 8 protein subunits; POP1, POP7, RPP25, RPP30, RPP38, RPP40 and possibly also POP4 and POP5. Interacts with SMN1. POP7 forms a heterodimer with RPP25 that binds to the P3 stem loop of the catalytic RNA.</text>
</comment>
<keyword evidence="4" id="KW-0963">Cytoplasm</keyword>
<evidence type="ECO:0000256" key="4">
    <source>
        <dbReference type="ARBA" id="ARBA00022490"/>
    </source>
</evidence>
<evidence type="ECO:0000256" key="11">
    <source>
        <dbReference type="SAM" id="MobiDB-lite"/>
    </source>
</evidence>
<dbReference type="Gene3D" id="3.30.110.20">
    <property type="entry name" value="Alba-like domain"/>
    <property type="match status" value="1"/>
</dbReference>
<evidence type="ECO:0000256" key="8">
    <source>
        <dbReference type="ARBA" id="ARBA00053284"/>
    </source>
</evidence>
<dbReference type="GO" id="GO:0001682">
    <property type="term" value="P:tRNA 5'-leader removal"/>
    <property type="evidence" value="ECO:0007669"/>
    <property type="project" value="InterPro"/>
</dbReference>
<dbReference type="GO" id="GO:0006364">
    <property type="term" value="P:rRNA processing"/>
    <property type="evidence" value="ECO:0007669"/>
    <property type="project" value="UniProtKB-KW"/>
</dbReference>
<evidence type="ECO:0000256" key="5">
    <source>
        <dbReference type="ARBA" id="ARBA00022552"/>
    </source>
</evidence>
<sequence length="144" mass="15998">MAEELSKSAPKPSSLSDYAKRQRHKSDSDHVVKKRLPPRDSKQPGDIYITNKSNFKAQLNECLKKLENGEEITLHGLGAAVSRAINLALQIEEKLKTTHVIDVTTSTLQLVDDLEPLNDSVDPLTQTRTNSSVKIRILKNIAIS</sequence>
<reference evidence="12 13" key="1">
    <citation type="submission" date="2022-12" db="EMBL/GenBank/DDBJ databases">
        <title>Chromosome-level genome assembly of true bugs.</title>
        <authorList>
            <person name="Ma L."/>
            <person name="Li H."/>
        </authorList>
    </citation>
    <scope>NUCLEOTIDE SEQUENCE [LARGE SCALE GENOMIC DNA]</scope>
    <source>
        <strain evidence="12">Lab_2022b</strain>
    </source>
</reference>
<dbReference type="InterPro" id="IPR036882">
    <property type="entry name" value="Alba-like_dom_sf"/>
</dbReference>